<proteinExistence type="predicted"/>
<sequence length="181" mass="19887">MAYVAATSTRGNPSLGDIFRSVGVLAGVIAAIALVFNLLNDPEPRLPDPVDYQPALAVAREEYAYPVLAPEPVPDGWRPTSVDFAQEESGDRWKLGFLIDEGDAFVGLEQTDGEIQSYRDDRLADFAAEGESTIDGVTWERLLEDDDQPDRALVRVDGGALTIVRGTVSYEELEDFVRLLR</sequence>
<evidence type="ECO:0000313" key="2">
    <source>
        <dbReference type="EMBL" id="SEF17571.1"/>
    </source>
</evidence>
<dbReference type="Pfam" id="PF14030">
    <property type="entry name" value="DUF4245"/>
    <property type="match status" value="1"/>
</dbReference>
<keyword evidence="1" id="KW-0812">Transmembrane</keyword>
<evidence type="ECO:0000313" key="3">
    <source>
        <dbReference type="Proteomes" id="UP000181980"/>
    </source>
</evidence>
<protein>
    <recommendedName>
        <fullName evidence="4">DUF4245 domain-containing protein</fullName>
    </recommendedName>
</protein>
<feature type="transmembrane region" description="Helical" evidence="1">
    <location>
        <begin position="18"/>
        <end position="39"/>
    </location>
</feature>
<keyword evidence="1" id="KW-0472">Membrane</keyword>
<keyword evidence="1" id="KW-1133">Transmembrane helix</keyword>
<dbReference type="EMBL" id="FNUC01000004">
    <property type="protein sequence ID" value="SEF17571.1"/>
    <property type="molecule type" value="Genomic_DNA"/>
</dbReference>
<organism evidence="2 3">
    <name type="scientific">Jiangella alba</name>
    <dbReference type="NCBI Taxonomy" id="561176"/>
    <lineage>
        <taxon>Bacteria</taxon>
        <taxon>Bacillati</taxon>
        <taxon>Actinomycetota</taxon>
        <taxon>Actinomycetes</taxon>
        <taxon>Jiangellales</taxon>
        <taxon>Jiangellaceae</taxon>
        <taxon>Jiangella</taxon>
    </lineage>
</organism>
<dbReference type="STRING" id="561176.SAMN04488561_5937"/>
<dbReference type="Proteomes" id="UP000181980">
    <property type="component" value="Unassembled WGS sequence"/>
</dbReference>
<keyword evidence="3" id="KW-1185">Reference proteome</keyword>
<dbReference type="OrthoDB" id="3827115at2"/>
<accession>A0A1H5PWJ4</accession>
<name>A0A1H5PWJ4_9ACTN</name>
<dbReference type="InterPro" id="IPR025339">
    <property type="entry name" value="DUF4245"/>
</dbReference>
<evidence type="ECO:0008006" key="4">
    <source>
        <dbReference type="Google" id="ProtNLM"/>
    </source>
</evidence>
<dbReference type="AlphaFoldDB" id="A0A1H5PWJ4"/>
<reference evidence="3" key="1">
    <citation type="submission" date="2016-10" db="EMBL/GenBank/DDBJ databases">
        <authorList>
            <person name="Varghese N."/>
            <person name="Submissions S."/>
        </authorList>
    </citation>
    <scope>NUCLEOTIDE SEQUENCE [LARGE SCALE GENOMIC DNA]</scope>
    <source>
        <strain evidence="3">DSM 45237</strain>
    </source>
</reference>
<gene>
    <name evidence="2" type="ORF">SAMN04488561_5937</name>
</gene>
<evidence type="ECO:0000256" key="1">
    <source>
        <dbReference type="SAM" id="Phobius"/>
    </source>
</evidence>